<gene>
    <name evidence="2" type="ORF">TTRE_0000218301</name>
</gene>
<evidence type="ECO:0000256" key="1">
    <source>
        <dbReference type="SAM" id="MobiDB-lite"/>
    </source>
</evidence>
<name>A0A077Z1X6_TRITR</name>
<evidence type="ECO:0000313" key="2">
    <source>
        <dbReference type="EMBL" id="CDW53914.1"/>
    </source>
</evidence>
<protein>
    <submittedName>
        <fullName evidence="2">Uncharacterized protein</fullName>
    </submittedName>
</protein>
<accession>A0A077Z1X6</accession>
<feature type="region of interest" description="Disordered" evidence="1">
    <location>
        <begin position="162"/>
        <end position="262"/>
    </location>
</feature>
<organism evidence="2 3">
    <name type="scientific">Trichuris trichiura</name>
    <name type="common">Whipworm</name>
    <name type="synonym">Trichocephalus trichiurus</name>
    <dbReference type="NCBI Taxonomy" id="36087"/>
    <lineage>
        <taxon>Eukaryota</taxon>
        <taxon>Metazoa</taxon>
        <taxon>Ecdysozoa</taxon>
        <taxon>Nematoda</taxon>
        <taxon>Enoplea</taxon>
        <taxon>Dorylaimia</taxon>
        <taxon>Trichinellida</taxon>
        <taxon>Trichuridae</taxon>
        <taxon>Trichuris</taxon>
    </lineage>
</organism>
<reference evidence="2" key="2">
    <citation type="submission" date="2014-03" db="EMBL/GenBank/DDBJ databases">
        <title>The whipworm genome and dual-species transcriptomics of an intimate host-pathogen interaction.</title>
        <authorList>
            <person name="Foth B.J."/>
            <person name="Tsai I.J."/>
            <person name="Reid A.J."/>
            <person name="Bancroft A.J."/>
            <person name="Nichol S."/>
            <person name="Tracey A."/>
            <person name="Holroyd N."/>
            <person name="Cotton J.A."/>
            <person name="Stanley E.J."/>
            <person name="Zarowiecki M."/>
            <person name="Liu J.Z."/>
            <person name="Huckvale T."/>
            <person name="Cooper P.J."/>
            <person name="Grencis R.K."/>
            <person name="Berriman M."/>
        </authorList>
    </citation>
    <scope>NUCLEOTIDE SEQUENCE [LARGE SCALE GENOMIC DNA]</scope>
</reference>
<dbReference type="AlphaFoldDB" id="A0A077Z1X6"/>
<reference evidence="2" key="1">
    <citation type="submission" date="2014-01" db="EMBL/GenBank/DDBJ databases">
        <authorList>
            <person name="Aslett M."/>
        </authorList>
    </citation>
    <scope>NUCLEOTIDE SEQUENCE</scope>
</reference>
<evidence type="ECO:0000313" key="3">
    <source>
        <dbReference type="Proteomes" id="UP000030665"/>
    </source>
</evidence>
<dbReference type="Proteomes" id="UP000030665">
    <property type="component" value="Unassembled WGS sequence"/>
</dbReference>
<keyword evidence="3" id="KW-1185">Reference proteome</keyword>
<proteinExistence type="predicted"/>
<sequence length="314" mass="34617">MVTSKQREPCAPPLTQSSFWIKRNSEKHFVDSFSLRTALVIWADTVGSAKEEAHGWLSSSEGGYPVELSCYIQFKAHSVSNSVANESNMPDDCPMMTTTTMTITTTLSRVFITQAYIAYMHDDCYGTNGNGQSPFDGKKANGQSRHANSCYRPACTDLRRPIADQAVSNRHNKCSVSKRAGDRPGQLQAQGGEQVELYTTKRKHRGSSGGHNGTNRRRPPDGYLVNPKRPDVNALQDGLSVGQAKQKGEPESPTKNKCGQGNTKCCGPQLLKKDQIFKLGTPLTITAFLVAHFGYPYCSKRGKQMDMEVNMQIQ</sequence>
<dbReference type="EMBL" id="HG805873">
    <property type="protein sequence ID" value="CDW53914.1"/>
    <property type="molecule type" value="Genomic_DNA"/>
</dbReference>